<dbReference type="InterPro" id="IPR050361">
    <property type="entry name" value="MPP/UQCRC_Complex"/>
</dbReference>
<dbReference type="GO" id="GO:0004222">
    <property type="term" value="F:metalloendopeptidase activity"/>
    <property type="evidence" value="ECO:0007669"/>
    <property type="project" value="InterPro"/>
</dbReference>
<evidence type="ECO:0000313" key="5">
    <source>
        <dbReference type="EMBL" id="OHA34591.1"/>
    </source>
</evidence>
<evidence type="ECO:0000259" key="3">
    <source>
        <dbReference type="Pfam" id="PF00675"/>
    </source>
</evidence>
<accession>A0A1G2NGR7</accession>
<dbReference type="Gene3D" id="3.30.830.10">
    <property type="entry name" value="Metalloenzyme, LuxS/M16 peptidase-like"/>
    <property type="match status" value="2"/>
</dbReference>
<protein>
    <recommendedName>
        <fullName evidence="7">Peptidase M16</fullName>
    </recommendedName>
</protein>
<sequence length="422" mass="46969">MKFSKTILPNRLRLIIVPMKDSQTVTVMALVEAGSKYETKNINGISHFLEHMCFKGTAKRPRAIDISRELDAIGAQYNAFTSQEFTGYFAKSAKQHFGKILSVVSDIYLNPTFPEAEIEKEKGVIVEEINMYRDLPQRHVQDLFLELLYGAQPAGWNIAGTPDTVRSMTRTDFVTYRAQHYVSSATSMIIAGAVSEPEAEEAVLHAFEGMSAEKKHTKIAVVEKQNAPAVRVETRKTDQTHFVLGVRTFNAYDKKLPALKVLAGVLGVGMSSRLFQKMREELGICYYVKTDMDALTDHGLLTVSVGVAPSRAEEAVRAILAEFARLAREPLADAELNKVKDCLIGNMYLSLESTDELAEFYGMQEILRKDLKQPDELAAEVTKVTSGEVQATAREIFTLERLNLAVVGQAPAESRLREILTL</sequence>
<reference evidence="5 6" key="1">
    <citation type="journal article" date="2016" name="Nat. Commun.">
        <title>Thousands of microbial genomes shed light on interconnected biogeochemical processes in an aquifer system.</title>
        <authorList>
            <person name="Anantharaman K."/>
            <person name="Brown C.T."/>
            <person name="Hug L.A."/>
            <person name="Sharon I."/>
            <person name="Castelle C.J."/>
            <person name="Probst A.J."/>
            <person name="Thomas B.C."/>
            <person name="Singh A."/>
            <person name="Wilkins M.J."/>
            <person name="Karaoz U."/>
            <person name="Brodie E.L."/>
            <person name="Williams K.H."/>
            <person name="Hubbard S.S."/>
            <person name="Banfield J.F."/>
        </authorList>
    </citation>
    <scope>NUCLEOTIDE SEQUENCE [LARGE SCALE GENOMIC DNA]</scope>
</reference>
<organism evidence="5 6">
    <name type="scientific">Candidatus Taylorbacteria bacterium RIFCSPLOWO2_01_FULL_48_100</name>
    <dbReference type="NCBI Taxonomy" id="1802322"/>
    <lineage>
        <taxon>Bacteria</taxon>
        <taxon>Candidatus Tayloriibacteriota</taxon>
    </lineage>
</organism>
<dbReference type="InterPro" id="IPR001431">
    <property type="entry name" value="Pept_M16_Zn_BS"/>
</dbReference>
<dbReference type="PANTHER" id="PTHR11851">
    <property type="entry name" value="METALLOPROTEASE"/>
    <property type="match status" value="1"/>
</dbReference>
<dbReference type="InterPro" id="IPR011765">
    <property type="entry name" value="Pept_M16_N"/>
</dbReference>
<dbReference type="AlphaFoldDB" id="A0A1G2NGR7"/>
<dbReference type="Proteomes" id="UP000177797">
    <property type="component" value="Unassembled WGS sequence"/>
</dbReference>
<evidence type="ECO:0000259" key="4">
    <source>
        <dbReference type="Pfam" id="PF05193"/>
    </source>
</evidence>
<evidence type="ECO:0000256" key="1">
    <source>
        <dbReference type="ARBA" id="ARBA00007261"/>
    </source>
</evidence>
<dbReference type="PANTHER" id="PTHR11851:SF49">
    <property type="entry name" value="MITOCHONDRIAL-PROCESSING PEPTIDASE SUBUNIT ALPHA"/>
    <property type="match status" value="1"/>
</dbReference>
<dbReference type="GO" id="GO:0006508">
    <property type="term" value="P:proteolysis"/>
    <property type="evidence" value="ECO:0007669"/>
    <property type="project" value="InterPro"/>
</dbReference>
<feature type="domain" description="Peptidase M16 N-terminal" evidence="3">
    <location>
        <begin position="21"/>
        <end position="161"/>
    </location>
</feature>
<comment type="caution">
    <text evidence="5">The sequence shown here is derived from an EMBL/GenBank/DDBJ whole genome shotgun (WGS) entry which is preliminary data.</text>
</comment>
<dbReference type="EMBL" id="MHSA01000011">
    <property type="protein sequence ID" value="OHA34591.1"/>
    <property type="molecule type" value="Genomic_DNA"/>
</dbReference>
<dbReference type="SUPFAM" id="SSF63411">
    <property type="entry name" value="LuxS/MPP-like metallohydrolase"/>
    <property type="match status" value="2"/>
</dbReference>
<evidence type="ECO:0000313" key="6">
    <source>
        <dbReference type="Proteomes" id="UP000177797"/>
    </source>
</evidence>
<gene>
    <name evidence="5" type="ORF">A2938_03520</name>
</gene>
<proteinExistence type="inferred from homology"/>
<dbReference type="InterPro" id="IPR007863">
    <property type="entry name" value="Peptidase_M16_C"/>
</dbReference>
<evidence type="ECO:0008006" key="7">
    <source>
        <dbReference type="Google" id="ProtNLM"/>
    </source>
</evidence>
<comment type="similarity">
    <text evidence="1 2">Belongs to the peptidase M16 family.</text>
</comment>
<dbReference type="PROSITE" id="PS00143">
    <property type="entry name" value="INSULINASE"/>
    <property type="match status" value="1"/>
</dbReference>
<dbReference type="Pfam" id="PF05193">
    <property type="entry name" value="Peptidase_M16_C"/>
    <property type="match status" value="1"/>
</dbReference>
<dbReference type="InterPro" id="IPR011249">
    <property type="entry name" value="Metalloenz_LuxS/M16"/>
</dbReference>
<dbReference type="GO" id="GO:0046872">
    <property type="term" value="F:metal ion binding"/>
    <property type="evidence" value="ECO:0007669"/>
    <property type="project" value="InterPro"/>
</dbReference>
<evidence type="ECO:0000256" key="2">
    <source>
        <dbReference type="RuleBase" id="RU004447"/>
    </source>
</evidence>
<feature type="domain" description="Peptidase M16 C-terminal" evidence="4">
    <location>
        <begin position="167"/>
        <end position="341"/>
    </location>
</feature>
<name>A0A1G2NGR7_9BACT</name>
<dbReference type="Pfam" id="PF00675">
    <property type="entry name" value="Peptidase_M16"/>
    <property type="match status" value="1"/>
</dbReference>